<dbReference type="PANTHER" id="PTHR30399">
    <property type="entry name" value="UNCHARACTERIZED PROTEIN YGJP"/>
    <property type="match status" value="1"/>
</dbReference>
<dbReference type="PANTHER" id="PTHR30399:SF1">
    <property type="entry name" value="UTP PYROPHOSPHATASE"/>
    <property type="match status" value="1"/>
</dbReference>
<dbReference type="STRING" id="2754.EH55_01420"/>
<dbReference type="GeneID" id="90982348"/>
<dbReference type="InterPro" id="IPR053136">
    <property type="entry name" value="UTP_pyrophosphatase-like"/>
</dbReference>
<dbReference type="InterPro" id="IPR002725">
    <property type="entry name" value="YgjP-like_metallopeptidase"/>
</dbReference>
<protein>
    <recommendedName>
        <fullName evidence="1">YgjP-like metallopeptidase domain-containing protein</fullName>
    </recommendedName>
</protein>
<sequence>MSMGADYIAVNGIRFEIRRNARRKNIAVGVDDGVYFAAAPQRVSRKELESLLLRNFDETIEALKEKLAAQRGGGHKYRAGELFYCRGELYPLEISDGPLRFDGSAFISAPFGDADAARSAFEFFYARKTRSIVQEEFPTWCKRIGAGPKRVNIKNVRTLWGSCSASGSITFSLRLALVAPPLMEYVMIHELCHFFEMNHSKDFWLRVARWCPDYAERRAELRRSGYTW</sequence>
<evidence type="ECO:0000313" key="2">
    <source>
        <dbReference type="EMBL" id="KEJ93462.1"/>
    </source>
</evidence>
<dbReference type="Gene3D" id="3.30.2010.10">
    <property type="entry name" value="Metalloproteases ('zincins'), catalytic domain"/>
    <property type="match status" value="1"/>
</dbReference>
<evidence type="ECO:0000313" key="3">
    <source>
        <dbReference type="Proteomes" id="UP000027665"/>
    </source>
</evidence>
<name>A0A073J6X4_9BACT</name>
<dbReference type="Proteomes" id="UP000027665">
    <property type="component" value="Unassembled WGS sequence"/>
</dbReference>
<feature type="domain" description="YgjP-like metallopeptidase" evidence="1">
    <location>
        <begin position="24"/>
        <end position="223"/>
    </location>
</feature>
<dbReference type="AlphaFoldDB" id="A0A073J6X4"/>
<dbReference type="OrthoDB" id="4526at2"/>
<dbReference type="EMBL" id="JMKI01000002">
    <property type="protein sequence ID" value="KEJ93462.1"/>
    <property type="molecule type" value="Genomic_DNA"/>
</dbReference>
<dbReference type="CDD" id="cd07344">
    <property type="entry name" value="M48_yhfN_like"/>
    <property type="match status" value="1"/>
</dbReference>
<reference evidence="2 3" key="1">
    <citation type="submission" date="2014-04" db="EMBL/GenBank/DDBJ databases">
        <title>Draft Genome Sequence of Synergistes jonesii.</title>
        <authorList>
            <person name="Coil D.A."/>
            <person name="Eisen J.A."/>
            <person name="Holland-Moritz H.E."/>
        </authorList>
    </citation>
    <scope>NUCLEOTIDE SEQUENCE [LARGE SCALE GENOMIC DNA]</scope>
    <source>
        <strain evidence="2 3">78-1</strain>
    </source>
</reference>
<dbReference type="RefSeq" id="WP_037973924.1">
    <property type="nucleotide sequence ID" value="NZ_JMKI01000002.1"/>
</dbReference>
<proteinExistence type="predicted"/>
<accession>A0A073J6X4</accession>
<gene>
    <name evidence="2" type="ORF">EH55_01420</name>
</gene>
<dbReference type="Pfam" id="PF01863">
    <property type="entry name" value="YgjP-like"/>
    <property type="match status" value="1"/>
</dbReference>
<dbReference type="eggNOG" id="COG1451">
    <property type="taxonomic scope" value="Bacteria"/>
</dbReference>
<organism evidence="2 3">
    <name type="scientific">Synergistes jonesii</name>
    <dbReference type="NCBI Taxonomy" id="2754"/>
    <lineage>
        <taxon>Bacteria</taxon>
        <taxon>Thermotogati</taxon>
        <taxon>Synergistota</taxon>
        <taxon>Synergistia</taxon>
        <taxon>Synergistales</taxon>
        <taxon>Synergistaceae</taxon>
        <taxon>Synergistes</taxon>
    </lineage>
</organism>
<comment type="caution">
    <text evidence="2">The sequence shown here is derived from an EMBL/GenBank/DDBJ whole genome shotgun (WGS) entry which is preliminary data.</text>
</comment>
<evidence type="ECO:0000259" key="1">
    <source>
        <dbReference type="Pfam" id="PF01863"/>
    </source>
</evidence>
<keyword evidence="3" id="KW-1185">Reference proteome</keyword>